<evidence type="ECO:0000313" key="1">
    <source>
        <dbReference type="EMBL" id="CDF40354.1"/>
    </source>
</evidence>
<organism evidence="1 2">
    <name type="scientific">Chondrus crispus</name>
    <name type="common">Carrageen Irish moss</name>
    <name type="synonym">Polymorpha crispa</name>
    <dbReference type="NCBI Taxonomy" id="2769"/>
    <lineage>
        <taxon>Eukaryota</taxon>
        <taxon>Rhodophyta</taxon>
        <taxon>Florideophyceae</taxon>
        <taxon>Rhodymeniophycidae</taxon>
        <taxon>Gigartinales</taxon>
        <taxon>Gigartinaceae</taxon>
        <taxon>Chondrus</taxon>
    </lineage>
</organism>
<evidence type="ECO:0000313" key="2">
    <source>
        <dbReference type="Proteomes" id="UP000012073"/>
    </source>
</evidence>
<dbReference type="Proteomes" id="UP000012073">
    <property type="component" value="Unassembled WGS sequence"/>
</dbReference>
<dbReference type="Gramene" id="CDF40354">
    <property type="protein sequence ID" value="CDF40354"/>
    <property type="gene ID" value="CHC_T00000721001"/>
</dbReference>
<name>R7QQF4_CHOCR</name>
<accession>R7QQF4</accession>
<reference evidence="2" key="1">
    <citation type="journal article" date="2013" name="Proc. Natl. Acad. Sci. U.S.A.">
        <title>Genome structure and metabolic features in the red seaweed Chondrus crispus shed light on evolution of the Archaeplastida.</title>
        <authorList>
            <person name="Collen J."/>
            <person name="Porcel B."/>
            <person name="Carre W."/>
            <person name="Ball S.G."/>
            <person name="Chaparro C."/>
            <person name="Tonon T."/>
            <person name="Barbeyron T."/>
            <person name="Michel G."/>
            <person name="Noel B."/>
            <person name="Valentin K."/>
            <person name="Elias M."/>
            <person name="Artiguenave F."/>
            <person name="Arun A."/>
            <person name="Aury J.M."/>
            <person name="Barbosa-Neto J.F."/>
            <person name="Bothwell J.H."/>
            <person name="Bouget F.Y."/>
            <person name="Brillet L."/>
            <person name="Cabello-Hurtado F."/>
            <person name="Capella-Gutierrez S."/>
            <person name="Charrier B."/>
            <person name="Cladiere L."/>
            <person name="Cock J.M."/>
            <person name="Coelho S.M."/>
            <person name="Colleoni C."/>
            <person name="Czjzek M."/>
            <person name="Da Silva C."/>
            <person name="Delage L."/>
            <person name="Denoeud F."/>
            <person name="Deschamps P."/>
            <person name="Dittami S.M."/>
            <person name="Gabaldon T."/>
            <person name="Gachon C.M."/>
            <person name="Groisillier A."/>
            <person name="Herve C."/>
            <person name="Jabbari K."/>
            <person name="Katinka M."/>
            <person name="Kloareg B."/>
            <person name="Kowalczyk N."/>
            <person name="Labadie K."/>
            <person name="Leblanc C."/>
            <person name="Lopez P.J."/>
            <person name="McLachlan D.H."/>
            <person name="Meslet-Cladiere L."/>
            <person name="Moustafa A."/>
            <person name="Nehr Z."/>
            <person name="Nyvall Collen P."/>
            <person name="Panaud O."/>
            <person name="Partensky F."/>
            <person name="Poulain J."/>
            <person name="Rensing S.A."/>
            <person name="Rousvoal S."/>
            <person name="Samson G."/>
            <person name="Symeonidi A."/>
            <person name="Weissenbach J."/>
            <person name="Zambounis A."/>
            <person name="Wincker P."/>
            <person name="Boyen C."/>
        </authorList>
    </citation>
    <scope>NUCLEOTIDE SEQUENCE [LARGE SCALE GENOMIC DNA]</scope>
    <source>
        <strain evidence="2">cv. Stackhouse</strain>
    </source>
</reference>
<proteinExistence type="predicted"/>
<dbReference type="EMBL" id="HG002159">
    <property type="protein sequence ID" value="CDF40354.1"/>
    <property type="molecule type" value="Genomic_DNA"/>
</dbReference>
<dbReference type="AlphaFoldDB" id="R7QQF4"/>
<dbReference type="GeneID" id="17318367"/>
<gene>
    <name evidence="1" type="ORF">CHC_T00000721001</name>
</gene>
<sequence length="251" mass="28372">MRPKSKYARVFKVARALRNLDVLRVGFSSDPTKITNGTSAWEVVLRKGVAYKSSGKEYWRGNVVNEHYCSEVQTWQVHLVERKLHASMLDSFGTIEYLDANQKSLNAAYQAFYEVAITAVGYRPMRENESPNETPPGDGYFVLPQAPQRSWATTRPETNQVRNGSAEVNFAPFFARWSGLPVQWIATMVGAEDMRPIGWVARRVAADAISFINTGKHFRTEEQVKVINQCLGKTLQAHFREDSPADVKIDV</sequence>
<protein>
    <submittedName>
        <fullName evidence="1">Uncharacterized protein</fullName>
    </submittedName>
</protein>
<keyword evidence="2" id="KW-1185">Reference proteome</keyword>
<dbReference type="KEGG" id="ccp:CHC_T00000721001"/>
<dbReference type="RefSeq" id="XP_005710648.1">
    <property type="nucleotide sequence ID" value="XM_005710591.1"/>
</dbReference>